<evidence type="ECO:0000256" key="2">
    <source>
        <dbReference type="ARBA" id="ARBA00022729"/>
    </source>
</evidence>
<feature type="signal peptide" evidence="3">
    <location>
        <begin position="1"/>
        <end position="24"/>
    </location>
</feature>
<sequence>MKKISLIAVSIVTAATLLTGCASSTGGSADGAKASSGDINVGFLAGLTGWLGPFTKENINSLLLAKEEINEAGGILDGKKINTIDVDTASTVEGAIKGYQKLVNADKAVVAIGPETESMLALLKEAPKSEVPIMSAFAGSTELDEVGGNYAFRTAASDSTIGEVRAKVLIESGVKEIAIMVGNYEGAQSDVHRFKETYEKLGGKILEEVTFNPGQNTYNGELKKIAKANPKLVYYSGGIDTAPSIFKAAKQRGYAWEWYITPDVAVQEFIDVIGKDVAEGIKTIIAMEDENNQAFKRFNENYEARFKAKPSGGYYNANTYDLLIASALAMQAAGEASGSGINEKIREVTNPPGKQVTTFEEGLKELKAGNDIDYQGASGPIDFDEHGNVISTNALMEVVDGQWKQVEFFTADYIKED</sequence>
<comment type="similarity">
    <text evidence="1">Belongs to the leucine-binding protein family.</text>
</comment>
<feature type="domain" description="Leucine-binding protein" evidence="4">
    <location>
        <begin position="39"/>
        <end position="401"/>
    </location>
</feature>
<dbReference type="EMBL" id="QVTE01000015">
    <property type="protein sequence ID" value="RFU70483.1"/>
    <property type="molecule type" value="Genomic_DNA"/>
</dbReference>
<evidence type="ECO:0000259" key="4">
    <source>
        <dbReference type="Pfam" id="PF13458"/>
    </source>
</evidence>
<dbReference type="PANTHER" id="PTHR30483:SF6">
    <property type="entry name" value="PERIPLASMIC BINDING PROTEIN OF ABC TRANSPORTER FOR NATURAL AMINO ACIDS"/>
    <property type="match status" value="1"/>
</dbReference>
<keyword evidence="2 3" id="KW-0732">Signal</keyword>
<dbReference type="RefSeq" id="WP_117325737.1">
    <property type="nucleotide sequence ID" value="NZ_QVTE01000015.1"/>
</dbReference>
<name>A0A372LQI0_9BACI</name>
<dbReference type="PANTHER" id="PTHR30483">
    <property type="entry name" value="LEUCINE-SPECIFIC-BINDING PROTEIN"/>
    <property type="match status" value="1"/>
</dbReference>
<dbReference type="InterPro" id="IPR028081">
    <property type="entry name" value="Leu-bd"/>
</dbReference>
<keyword evidence="6" id="KW-1185">Reference proteome</keyword>
<dbReference type="InterPro" id="IPR028082">
    <property type="entry name" value="Peripla_BP_I"/>
</dbReference>
<dbReference type="OrthoDB" id="9783240at2"/>
<organism evidence="5 6">
    <name type="scientific">Peribacillus saganii</name>
    <dbReference type="NCBI Taxonomy" id="2303992"/>
    <lineage>
        <taxon>Bacteria</taxon>
        <taxon>Bacillati</taxon>
        <taxon>Bacillota</taxon>
        <taxon>Bacilli</taxon>
        <taxon>Bacillales</taxon>
        <taxon>Bacillaceae</taxon>
        <taxon>Peribacillus</taxon>
    </lineage>
</organism>
<evidence type="ECO:0000313" key="6">
    <source>
        <dbReference type="Proteomes" id="UP000264541"/>
    </source>
</evidence>
<protein>
    <submittedName>
        <fullName evidence="5">ABC transporter substrate-binding protein</fullName>
    </submittedName>
</protein>
<reference evidence="5 6" key="1">
    <citation type="submission" date="2018-08" db="EMBL/GenBank/DDBJ databases">
        <title>Bacillus chawlae sp. nov., Bacillus glennii sp. nov., and Bacillus saganii sp. nov. Isolated from the Vehicle Assembly Building at Kennedy Space Center where the Viking Spacecraft were Assembled.</title>
        <authorList>
            <person name="Seuylemezian A."/>
            <person name="Vaishampayan P."/>
        </authorList>
    </citation>
    <scope>NUCLEOTIDE SEQUENCE [LARGE SCALE GENOMIC DNA]</scope>
    <source>
        <strain evidence="5 6">V47-23a</strain>
    </source>
</reference>
<dbReference type="PROSITE" id="PS51257">
    <property type="entry name" value="PROKAR_LIPOPROTEIN"/>
    <property type="match status" value="1"/>
</dbReference>
<feature type="chain" id="PRO_5038818006" evidence="3">
    <location>
        <begin position="25"/>
        <end position="417"/>
    </location>
</feature>
<dbReference type="Gene3D" id="3.40.50.2300">
    <property type="match status" value="2"/>
</dbReference>
<dbReference type="AlphaFoldDB" id="A0A372LQI0"/>
<evidence type="ECO:0000256" key="1">
    <source>
        <dbReference type="ARBA" id="ARBA00010062"/>
    </source>
</evidence>
<evidence type="ECO:0000256" key="3">
    <source>
        <dbReference type="SAM" id="SignalP"/>
    </source>
</evidence>
<dbReference type="InterPro" id="IPR051010">
    <property type="entry name" value="BCAA_transport"/>
</dbReference>
<accession>A0A372LQI0</accession>
<proteinExistence type="inferred from homology"/>
<dbReference type="SUPFAM" id="SSF53822">
    <property type="entry name" value="Periplasmic binding protein-like I"/>
    <property type="match status" value="1"/>
</dbReference>
<gene>
    <name evidence="5" type="ORF">D0469_05995</name>
</gene>
<dbReference type="Proteomes" id="UP000264541">
    <property type="component" value="Unassembled WGS sequence"/>
</dbReference>
<comment type="caution">
    <text evidence="5">The sequence shown here is derived from an EMBL/GenBank/DDBJ whole genome shotgun (WGS) entry which is preliminary data.</text>
</comment>
<dbReference type="Pfam" id="PF13458">
    <property type="entry name" value="Peripla_BP_6"/>
    <property type="match status" value="1"/>
</dbReference>
<evidence type="ECO:0000313" key="5">
    <source>
        <dbReference type="EMBL" id="RFU70483.1"/>
    </source>
</evidence>